<sequence length="258" mass="29228">MSQTLRCAIIEDEPLAQELLEKYVRRVSFLKLAGTFDDAIVAFTELPALAPHIIFLDINMPEMTGIEFLKALPAPHPVVIMTTANPNHALDGFELGVADYLLKPITFDRFLKAIGRVRERFPAMAEVSEKPAAQVTSSTAVSQQEPFVAELTFAYFKTDKRIEQVLFADIEYVEALGDYLRIFLSDRNIVTHLTVKKLLEILPAGLFVRVHRSYIVQLQHIRSMEGNMLRLSSGKELLIGPNYRDEVRNLLKKWLANS</sequence>
<keyword evidence="5" id="KW-1185">Reference proteome</keyword>
<protein>
    <submittedName>
        <fullName evidence="4">LytTR family two component transcriptional regulator</fullName>
    </submittedName>
</protein>
<evidence type="ECO:0000256" key="1">
    <source>
        <dbReference type="PROSITE-ProRule" id="PRU00169"/>
    </source>
</evidence>
<dbReference type="GO" id="GO:0003677">
    <property type="term" value="F:DNA binding"/>
    <property type="evidence" value="ECO:0007669"/>
    <property type="project" value="InterPro"/>
</dbReference>
<name>A0A2P8FZS2_9BACT</name>
<dbReference type="Pfam" id="PF00072">
    <property type="entry name" value="Response_reg"/>
    <property type="match status" value="1"/>
</dbReference>
<dbReference type="SUPFAM" id="SSF52172">
    <property type="entry name" value="CheY-like"/>
    <property type="match status" value="1"/>
</dbReference>
<dbReference type="RefSeq" id="WP_106596631.1">
    <property type="nucleotide sequence ID" value="NZ_PYAS01000008.1"/>
</dbReference>
<dbReference type="PANTHER" id="PTHR45526:SF1">
    <property type="entry name" value="TRANSCRIPTIONAL REGULATORY PROTEIN DCUR-RELATED"/>
    <property type="match status" value="1"/>
</dbReference>
<dbReference type="Pfam" id="PF04397">
    <property type="entry name" value="LytTR"/>
    <property type="match status" value="1"/>
</dbReference>
<dbReference type="InterPro" id="IPR011006">
    <property type="entry name" value="CheY-like_superfamily"/>
</dbReference>
<dbReference type="InterPro" id="IPR051271">
    <property type="entry name" value="2C-system_Tx_regulators"/>
</dbReference>
<dbReference type="PANTHER" id="PTHR45526">
    <property type="entry name" value="TRANSCRIPTIONAL REGULATORY PROTEIN DPIA"/>
    <property type="match status" value="1"/>
</dbReference>
<dbReference type="Gene3D" id="3.40.50.2300">
    <property type="match status" value="1"/>
</dbReference>
<dbReference type="SMART" id="SM00448">
    <property type="entry name" value="REC"/>
    <property type="match status" value="1"/>
</dbReference>
<keyword evidence="1" id="KW-0597">Phosphoprotein</keyword>
<comment type="caution">
    <text evidence="4">The sequence shown here is derived from an EMBL/GenBank/DDBJ whole genome shotgun (WGS) entry which is preliminary data.</text>
</comment>
<evidence type="ECO:0000313" key="4">
    <source>
        <dbReference type="EMBL" id="PSL27217.1"/>
    </source>
</evidence>
<dbReference type="InterPro" id="IPR007492">
    <property type="entry name" value="LytTR_DNA-bd_dom"/>
</dbReference>
<evidence type="ECO:0000313" key="5">
    <source>
        <dbReference type="Proteomes" id="UP000241964"/>
    </source>
</evidence>
<dbReference type="Gene3D" id="2.40.50.1020">
    <property type="entry name" value="LytTr DNA-binding domain"/>
    <property type="match status" value="1"/>
</dbReference>
<proteinExistence type="predicted"/>
<feature type="domain" description="HTH LytTR-type" evidence="3">
    <location>
        <begin position="154"/>
        <end position="253"/>
    </location>
</feature>
<dbReference type="AlphaFoldDB" id="A0A2P8FZS2"/>
<dbReference type="EMBL" id="PYAS01000008">
    <property type="protein sequence ID" value="PSL27217.1"/>
    <property type="molecule type" value="Genomic_DNA"/>
</dbReference>
<dbReference type="OrthoDB" id="1646880at2"/>
<gene>
    <name evidence="4" type="ORF">CLV60_10871</name>
</gene>
<evidence type="ECO:0000259" key="3">
    <source>
        <dbReference type="PROSITE" id="PS50930"/>
    </source>
</evidence>
<dbReference type="Proteomes" id="UP000241964">
    <property type="component" value="Unassembled WGS sequence"/>
</dbReference>
<accession>A0A2P8FZS2</accession>
<dbReference type="PROSITE" id="PS50930">
    <property type="entry name" value="HTH_LYTTR"/>
    <property type="match status" value="1"/>
</dbReference>
<evidence type="ECO:0000259" key="2">
    <source>
        <dbReference type="PROSITE" id="PS50110"/>
    </source>
</evidence>
<reference evidence="4 5" key="1">
    <citation type="submission" date="2018-03" db="EMBL/GenBank/DDBJ databases">
        <title>Genomic Encyclopedia of Archaeal and Bacterial Type Strains, Phase II (KMG-II): from individual species to whole genera.</title>
        <authorList>
            <person name="Goeker M."/>
        </authorList>
    </citation>
    <scope>NUCLEOTIDE SEQUENCE [LARGE SCALE GENOMIC DNA]</scope>
    <source>
        <strain evidence="4 5">DSM 29057</strain>
    </source>
</reference>
<dbReference type="InterPro" id="IPR001789">
    <property type="entry name" value="Sig_transdc_resp-reg_receiver"/>
</dbReference>
<dbReference type="SMART" id="SM00850">
    <property type="entry name" value="LytTR"/>
    <property type="match status" value="1"/>
</dbReference>
<dbReference type="GO" id="GO:0000156">
    <property type="term" value="F:phosphorelay response regulator activity"/>
    <property type="evidence" value="ECO:0007669"/>
    <property type="project" value="TreeGrafter"/>
</dbReference>
<dbReference type="PROSITE" id="PS50110">
    <property type="entry name" value="RESPONSE_REGULATORY"/>
    <property type="match status" value="1"/>
</dbReference>
<feature type="modified residue" description="4-aspartylphosphate" evidence="1">
    <location>
        <position position="57"/>
    </location>
</feature>
<feature type="domain" description="Response regulatory" evidence="2">
    <location>
        <begin position="6"/>
        <end position="118"/>
    </location>
</feature>
<organism evidence="4 5">
    <name type="scientific">Dyadobacter jiangsuensis</name>
    <dbReference type="NCBI Taxonomy" id="1591085"/>
    <lineage>
        <taxon>Bacteria</taxon>
        <taxon>Pseudomonadati</taxon>
        <taxon>Bacteroidota</taxon>
        <taxon>Cytophagia</taxon>
        <taxon>Cytophagales</taxon>
        <taxon>Spirosomataceae</taxon>
        <taxon>Dyadobacter</taxon>
    </lineage>
</organism>